<keyword evidence="8" id="KW-0812">Transmembrane</keyword>
<evidence type="ECO:0000313" key="13">
    <source>
        <dbReference type="Proteomes" id="UP000661649"/>
    </source>
</evidence>
<feature type="region of interest" description="Disordered" evidence="7">
    <location>
        <begin position="1240"/>
        <end position="1260"/>
    </location>
</feature>
<dbReference type="PROSITE" id="PS50847">
    <property type="entry name" value="GRAM_POS_ANCHORING"/>
    <property type="match status" value="1"/>
</dbReference>
<evidence type="ECO:0000256" key="2">
    <source>
        <dbReference type="ARBA" id="ARBA00022525"/>
    </source>
</evidence>
<feature type="signal peptide" evidence="9">
    <location>
        <begin position="1"/>
        <end position="22"/>
    </location>
</feature>
<protein>
    <submittedName>
        <fullName evidence="12">Fibronectin type III domain-containing protein</fullName>
    </submittedName>
</protein>
<evidence type="ECO:0000256" key="5">
    <source>
        <dbReference type="ARBA" id="ARBA00023088"/>
    </source>
</evidence>
<proteinExistence type="predicted"/>
<feature type="transmembrane region" description="Helical" evidence="8">
    <location>
        <begin position="1578"/>
        <end position="1597"/>
    </location>
</feature>
<feature type="compositionally biased region" description="Basic and acidic residues" evidence="7">
    <location>
        <begin position="1507"/>
        <end position="1532"/>
    </location>
</feature>
<dbReference type="InterPro" id="IPR011050">
    <property type="entry name" value="Pectin_lyase_fold/virulence"/>
</dbReference>
<reference evidence="12 13" key="1">
    <citation type="submission" date="2020-08" db="EMBL/GenBank/DDBJ databases">
        <title>Genome public.</title>
        <authorList>
            <person name="Liu C."/>
            <person name="Sun Q."/>
        </authorList>
    </citation>
    <scope>NUCLEOTIDE SEQUENCE [LARGE SCALE GENOMIC DNA]</scope>
    <source>
        <strain evidence="12 13">3_YM_SP_D4_24.mj</strain>
    </source>
</reference>
<dbReference type="PANTHER" id="PTHR46708">
    <property type="entry name" value="TENASCIN"/>
    <property type="match status" value="1"/>
</dbReference>
<dbReference type="PANTHER" id="PTHR46708:SF2">
    <property type="entry name" value="FIBRONECTIN TYPE-III DOMAIN-CONTAINING PROTEIN"/>
    <property type="match status" value="1"/>
</dbReference>
<evidence type="ECO:0000256" key="3">
    <source>
        <dbReference type="ARBA" id="ARBA00022729"/>
    </source>
</evidence>
<accession>A0ABR7PAZ5</accession>
<keyword evidence="8" id="KW-1133">Transmembrane helix</keyword>
<dbReference type="RefSeq" id="WP_187558601.1">
    <property type="nucleotide sequence ID" value="NZ_JACRTP010000003.1"/>
</dbReference>
<feature type="compositionally biased region" description="Low complexity" evidence="7">
    <location>
        <begin position="1248"/>
        <end position="1260"/>
    </location>
</feature>
<evidence type="ECO:0000313" key="12">
    <source>
        <dbReference type="EMBL" id="MBC8628567.1"/>
    </source>
</evidence>
<dbReference type="Gene3D" id="1.20.1270.90">
    <property type="entry name" value="AF1782-like"/>
    <property type="match status" value="1"/>
</dbReference>
<dbReference type="InterPro" id="IPR019931">
    <property type="entry name" value="LPXTG_anchor"/>
</dbReference>
<dbReference type="SUPFAM" id="SSF49265">
    <property type="entry name" value="Fibronectin type III"/>
    <property type="match status" value="3"/>
</dbReference>
<evidence type="ECO:0000259" key="10">
    <source>
        <dbReference type="PROSITE" id="PS50847"/>
    </source>
</evidence>
<keyword evidence="4" id="KW-0677">Repeat</keyword>
<feature type="coiled-coil region" evidence="6">
    <location>
        <begin position="1436"/>
        <end position="1484"/>
    </location>
</feature>
<keyword evidence="6" id="KW-0175">Coiled coil</keyword>
<comment type="caution">
    <text evidence="12">The sequence shown here is derived from an EMBL/GenBank/DDBJ whole genome shotgun (WGS) entry which is preliminary data.</text>
</comment>
<keyword evidence="3 9" id="KW-0732">Signal</keyword>
<dbReference type="InterPro" id="IPR012334">
    <property type="entry name" value="Pectin_lyas_fold"/>
</dbReference>
<dbReference type="SUPFAM" id="SSF51126">
    <property type="entry name" value="Pectin lyase-like"/>
    <property type="match status" value="1"/>
</dbReference>
<feature type="domain" description="Fibronectin type-III" evidence="11">
    <location>
        <begin position="1154"/>
        <end position="1241"/>
    </location>
</feature>
<keyword evidence="2" id="KW-0964">Secreted</keyword>
<dbReference type="CDD" id="cd00063">
    <property type="entry name" value="FN3"/>
    <property type="match status" value="5"/>
</dbReference>
<dbReference type="Pfam" id="PF00041">
    <property type="entry name" value="fn3"/>
    <property type="match status" value="5"/>
</dbReference>
<dbReference type="Proteomes" id="UP000661649">
    <property type="component" value="Unassembled WGS sequence"/>
</dbReference>
<dbReference type="InterPro" id="IPR050991">
    <property type="entry name" value="ECM_Regulatory_Proteins"/>
</dbReference>
<dbReference type="EMBL" id="JACRTP010000003">
    <property type="protein sequence ID" value="MBC8628567.1"/>
    <property type="molecule type" value="Genomic_DNA"/>
</dbReference>
<feature type="compositionally biased region" description="Gly residues" evidence="7">
    <location>
        <begin position="1535"/>
        <end position="1561"/>
    </location>
</feature>
<evidence type="ECO:0000256" key="9">
    <source>
        <dbReference type="SAM" id="SignalP"/>
    </source>
</evidence>
<feature type="domain" description="Fibronectin type-III" evidence="11">
    <location>
        <begin position="1252"/>
        <end position="1339"/>
    </location>
</feature>
<evidence type="ECO:0000256" key="1">
    <source>
        <dbReference type="ARBA" id="ARBA00022512"/>
    </source>
</evidence>
<sequence>MRKKWMSSTLALVLAGTTVASMMPAVPVSAKGAEAASGTTYYVDSKKGKDSNAGTSESEAFQTLDKVNELDLNPGDTILLKKGSVFEDQALKFTKEDSGTAEAPVKVSTYGEGDRPQINTNGHGLWELNYGTPLDNQNHKWKGTVSSSILIEDAEYLEIEGLELTNDRNSATDTEKDKAYNDAYAMDRTGVAGVAKDNGTVDHIVLNDLYIHNVTGNVYNKHMTNGGIYFIVAKPTNEGETGIARYNDVQIRNCSLDTVNRWGIAVGYTYQWRQFTTGALSDAVMDKYASSNVVIENNYLNHVGGDAITTMYLDRPLIQYNVSENGSEQINTTDYSQQQPRLDANGNEIGKQNVGAGRVAAGIWPWKCKNAIFQYNECFTTLNASKGNGDGQPWDADYGDGTNYQYNYSHGNTASTIMFCGPESINNTFRYNISQNEDMGPLDPAGNSGNCQVYNNTFYIKEGINTIWHYTHGNGGPVDIENNIFYFAGKTPATVSNWNINGNKTYSNNLYYNVSTYPNDAAAVKVNEGTKVLVDAGSGPDSVAANKKARTHEDPNAKTVFDGYKLAENSPAINAGKVVVDRNGYTIDHDFFGHTITAVPEIGAAESDAVAALVLRSNVYTVSGTNVSDLPKNTTVADFLNNVIVDAGVKVTIKNGENVLGDSDIVKGGATIVLSYEGMEDVTYTVVASSDKELKDCYYEVKGTNLSVPYTENNPTTVKEVKENITVADTATVSVLNGETELEDGAAVEEGMTLRITAEDGTKNDYTVKQKNTYNWTLDYVGRQQGNVWFGQMKRGDGDWANMTTYDSDGWPNWAVNTYYGPGLDAPQGTVTTTNPAVHGLLSTPPNSDIVTAMAYRVPKSGTVTFNVKDDEPYLRQSGNANGTVTLSLFVNGTEKKSVTLVNSKEKVGDWEKAEELEVAQGDMIRVVAKNSGNPSKPSAHITPIITYVDKAVADTEAPSVPAEVKATDVTETTAKLTWSEATDNVGVAGYNVYVNEAKVNDTLVTGTEYSLTDLTAATEYSVTVTAVDAAENESAKSEAVVFTTEAEKDTEAPTAPTEVKATEVTETTAKVTWSEATDNVGVVGYNVYLNETKVNDTLVTGTEYALTELTEATEYAVRVTAVDAAENESARSEAATFTTLKKEEPKDTEAPSVPTAVAAADITQTTAKVTWDASTDNVGVVGYNVYVNEAKVNASPVTVTEYDLTGLTEATEYTVRVTAVDAAENESARSEAVTFTTLEAEEETDTEAPTAPAEVKATEVTETTAKLTWNEATDNVGVAGYNVYVNEAKVNEELVAGTEFALTDLTEATEYTVRVSAVDAAGNESARSEATTFTTLESEKPAPEKPAAPTNVKISEIKHTKALVTWDPVLARAAVEGYNVYLDGEKVNATPVKETRYELTGLKVGTKYNVAVTAVNEEGTESEITEEVEETFITMADMEKLNKTAEDAKKALEEKEKYTEESLKKLQEVYEQYQNVLNGENVTQEQVDEAKAAIEKAFKDLKVKETADDKKDDNKKDDNKKDDNKKDDNKKPAAGGGSTGSGSTGGGSTGSGTTGSGSAGKGSSSITSPKTGDTMNVTAWALAFAASAAAAGTVVVKRKKED</sequence>
<evidence type="ECO:0000256" key="6">
    <source>
        <dbReference type="SAM" id="Coils"/>
    </source>
</evidence>
<keyword evidence="13" id="KW-1185">Reference proteome</keyword>
<feature type="chain" id="PRO_5046264798" evidence="9">
    <location>
        <begin position="23"/>
        <end position="1603"/>
    </location>
</feature>
<name>A0ABR7PAZ5_9FIRM</name>
<evidence type="ECO:0000259" key="11">
    <source>
        <dbReference type="PROSITE" id="PS50853"/>
    </source>
</evidence>
<feature type="domain" description="Fibronectin type-III" evidence="11">
    <location>
        <begin position="1056"/>
        <end position="1143"/>
    </location>
</feature>
<feature type="domain" description="Fibronectin type-III" evidence="11">
    <location>
        <begin position="1349"/>
        <end position="1438"/>
    </location>
</feature>
<keyword evidence="8" id="KW-0472">Membrane</keyword>
<dbReference type="Gene3D" id="2.160.20.10">
    <property type="entry name" value="Single-stranded right-handed beta-helix, Pectin lyase-like"/>
    <property type="match status" value="1"/>
</dbReference>
<evidence type="ECO:0000256" key="4">
    <source>
        <dbReference type="ARBA" id="ARBA00022737"/>
    </source>
</evidence>
<dbReference type="PROSITE" id="PS50853">
    <property type="entry name" value="FN3"/>
    <property type="match status" value="5"/>
</dbReference>
<dbReference type="InterPro" id="IPR036116">
    <property type="entry name" value="FN3_sf"/>
</dbReference>
<feature type="region of interest" description="Disordered" evidence="7">
    <location>
        <begin position="1327"/>
        <end position="1349"/>
    </location>
</feature>
<dbReference type="Gene3D" id="2.60.40.10">
    <property type="entry name" value="Immunoglobulins"/>
    <property type="match status" value="5"/>
</dbReference>
<feature type="domain" description="Gram-positive cocci surface proteins LPxTG" evidence="10">
    <location>
        <begin position="1569"/>
        <end position="1603"/>
    </location>
</feature>
<evidence type="ECO:0000256" key="7">
    <source>
        <dbReference type="SAM" id="MobiDB-lite"/>
    </source>
</evidence>
<dbReference type="SMART" id="SM00060">
    <property type="entry name" value="FN3"/>
    <property type="match status" value="5"/>
</dbReference>
<organism evidence="12 13">
    <name type="scientific">Blautia stercoris</name>
    <dbReference type="NCBI Taxonomy" id="871664"/>
    <lineage>
        <taxon>Bacteria</taxon>
        <taxon>Bacillati</taxon>
        <taxon>Bacillota</taxon>
        <taxon>Clostridia</taxon>
        <taxon>Lachnospirales</taxon>
        <taxon>Lachnospiraceae</taxon>
        <taxon>Blautia</taxon>
    </lineage>
</organism>
<dbReference type="InterPro" id="IPR003961">
    <property type="entry name" value="FN3_dom"/>
</dbReference>
<gene>
    <name evidence="12" type="ORF">H8712_08055</name>
</gene>
<feature type="domain" description="Fibronectin type-III" evidence="11">
    <location>
        <begin position="961"/>
        <end position="1048"/>
    </location>
</feature>
<evidence type="ECO:0000256" key="8">
    <source>
        <dbReference type="SAM" id="Phobius"/>
    </source>
</evidence>
<feature type="region of interest" description="Disordered" evidence="7">
    <location>
        <begin position="1507"/>
        <end position="1574"/>
    </location>
</feature>
<keyword evidence="1" id="KW-0134">Cell wall</keyword>
<dbReference type="InterPro" id="IPR013783">
    <property type="entry name" value="Ig-like_fold"/>
</dbReference>
<keyword evidence="5" id="KW-0572">Peptidoglycan-anchor</keyword>